<reference evidence="2 3" key="1">
    <citation type="submission" date="2018-03" db="EMBL/GenBank/DDBJ databases">
        <title>Genomic Encyclopedia of Archaeal and Bacterial Type Strains, Phase II (KMG-II): from individual species to whole genera.</title>
        <authorList>
            <person name="Goeker M."/>
        </authorList>
    </citation>
    <scope>NUCLEOTIDE SEQUENCE [LARGE SCALE GENOMIC DNA]</scope>
    <source>
        <strain evidence="2 3">ATCC BAA-1496</strain>
    </source>
</reference>
<feature type="compositionally biased region" description="Basic and acidic residues" evidence="1">
    <location>
        <begin position="186"/>
        <end position="200"/>
    </location>
</feature>
<sequence length="200" mass="21559">MTQIEVSYPGMRNLKSAADLNAGYLADIHTFVTGNCSDASVFTGFLSLFKGQYEEAYTTAETSLSKGKTSSAAIATNIDNNRRRYRDDDLESSSRLKGITVSVEVPQIPGTTPESGPLVTKSDKNVANGAGVVEKVDEGVRKLEEENGIGPRHRGPGRGNPFPIISIIGEGESALKTIKDGQGAVQDERDYENFENEGQR</sequence>
<evidence type="ECO:0000313" key="2">
    <source>
        <dbReference type="EMBL" id="PRY63176.1"/>
    </source>
</evidence>
<organism evidence="2 3">
    <name type="scientific">Knoellia remsis</name>
    <dbReference type="NCBI Taxonomy" id="407159"/>
    <lineage>
        <taxon>Bacteria</taxon>
        <taxon>Bacillati</taxon>
        <taxon>Actinomycetota</taxon>
        <taxon>Actinomycetes</taxon>
        <taxon>Micrococcales</taxon>
        <taxon>Intrasporangiaceae</taxon>
        <taxon>Knoellia</taxon>
    </lineage>
</organism>
<dbReference type="AlphaFoldDB" id="A0A2T0UZ37"/>
<accession>A0A2T0UZ37</accession>
<name>A0A2T0UZ37_9MICO</name>
<dbReference type="RefSeq" id="WP_106296164.1">
    <property type="nucleotide sequence ID" value="NZ_PVTI01000002.1"/>
</dbReference>
<gene>
    <name evidence="2" type="ORF">BCF74_1027</name>
</gene>
<protein>
    <submittedName>
        <fullName evidence="2">Uncharacterized protein</fullName>
    </submittedName>
</protein>
<evidence type="ECO:0000256" key="1">
    <source>
        <dbReference type="SAM" id="MobiDB-lite"/>
    </source>
</evidence>
<dbReference type="Proteomes" id="UP000237822">
    <property type="component" value="Unassembled WGS sequence"/>
</dbReference>
<dbReference type="EMBL" id="PVTI01000002">
    <property type="protein sequence ID" value="PRY63176.1"/>
    <property type="molecule type" value="Genomic_DNA"/>
</dbReference>
<keyword evidence="3" id="KW-1185">Reference proteome</keyword>
<evidence type="ECO:0000313" key="3">
    <source>
        <dbReference type="Proteomes" id="UP000237822"/>
    </source>
</evidence>
<feature type="region of interest" description="Disordered" evidence="1">
    <location>
        <begin position="179"/>
        <end position="200"/>
    </location>
</feature>
<dbReference type="OrthoDB" id="4843348at2"/>
<proteinExistence type="predicted"/>
<comment type="caution">
    <text evidence="2">The sequence shown here is derived from an EMBL/GenBank/DDBJ whole genome shotgun (WGS) entry which is preliminary data.</text>
</comment>